<keyword evidence="11" id="KW-0961">Cell wall biogenesis/degradation</keyword>
<comment type="function">
    <text evidence="13">Glucosidase involved in the degradation of cellulosic biomass. Active on lichenan.</text>
</comment>
<dbReference type="EMBL" id="JBJQOH010000002">
    <property type="protein sequence ID" value="KAL3697028.1"/>
    <property type="molecule type" value="Genomic_DNA"/>
</dbReference>
<evidence type="ECO:0000256" key="13">
    <source>
        <dbReference type="ARBA" id="ARBA00037126"/>
    </source>
</evidence>
<dbReference type="AlphaFoldDB" id="A0ABD3I0A0"/>
<keyword evidence="7" id="KW-1133">Transmembrane helix</keyword>
<evidence type="ECO:0000256" key="14">
    <source>
        <dbReference type="ARBA" id="ARBA00038929"/>
    </source>
</evidence>
<evidence type="ECO:0000313" key="19">
    <source>
        <dbReference type="Proteomes" id="UP001633002"/>
    </source>
</evidence>
<evidence type="ECO:0000256" key="11">
    <source>
        <dbReference type="ARBA" id="ARBA00023316"/>
    </source>
</evidence>
<dbReference type="GO" id="GO:0004338">
    <property type="term" value="F:glucan exo-1,3-beta-glucosidase activity"/>
    <property type="evidence" value="ECO:0007669"/>
    <property type="project" value="UniProtKB-EC"/>
</dbReference>
<dbReference type="PANTHER" id="PTHR31297:SF34">
    <property type="entry name" value="GLUCAN 1,3-BETA-GLUCOSIDASE 2"/>
    <property type="match status" value="1"/>
</dbReference>
<evidence type="ECO:0000256" key="5">
    <source>
        <dbReference type="ARBA" id="ARBA00022801"/>
    </source>
</evidence>
<keyword evidence="4" id="KW-0812">Transmembrane</keyword>
<evidence type="ECO:0000256" key="6">
    <source>
        <dbReference type="ARBA" id="ARBA00022968"/>
    </source>
</evidence>
<reference evidence="18 19" key="1">
    <citation type="submission" date="2024-09" db="EMBL/GenBank/DDBJ databases">
        <title>Chromosome-scale assembly of Riccia sorocarpa.</title>
        <authorList>
            <person name="Paukszto L."/>
        </authorList>
    </citation>
    <scope>NUCLEOTIDE SEQUENCE [LARGE SCALE GENOMIC DNA]</scope>
    <source>
        <strain evidence="18">LP-2024</strain>
        <tissue evidence="18">Aerial parts of the thallus</tissue>
    </source>
</reference>
<feature type="domain" description="Glycoside hydrolase family 5" evidence="17">
    <location>
        <begin position="98"/>
        <end position="380"/>
    </location>
</feature>
<dbReference type="Pfam" id="PF00150">
    <property type="entry name" value="Cellulase"/>
    <property type="match status" value="1"/>
</dbReference>
<keyword evidence="3" id="KW-1003">Cell membrane</keyword>
<comment type="caution">
    <text evidence="18">The sequence shown here is derived from an EMBL/GenBank/DDBJ whole genome shotgun (WGS) entry which is preliminary data.</text>
</comment>
<proteinExistence type="inferred from homology"/>
<keyword evidence="19" id="KW-1185">Reference proteome</keyword>
<evidence type="ECO:0000256" key="16">
    <source>
        <dbReference type="RuleBase" id="RU361153"/>
    </source>
</evidence>
<keyword evidence="8" id="KW-0472">Membrane</keyword>
<keyword evidence="10 16" id="KW-0326">Glycosidase</keyword>
<dbReference type="EC" id="3.2.1.58" evidence="14"/>
<dbReference type="Gene3D" id="3.20.20.80">
    <property type="entry name" value="Glycosidases"/>
    <property type="match status" value="1"/>
</dbReference>
<comment type="similarity">
    <text evidence="2 16">Belongs to the glycosyl hydrolase 5 (cellulase A) family.</text>
</comment>
<evidence type="ECO:0000256" key="3">
    <source>
        <dbReference type="ARBA" id="ARBA00022475"/>
    </source>
</evidence>
<dbReference type="GO" id="GO:0071555">
    <property type="term" value="P:cell wall organization"/>
    <property type="evidence" value="ECO:0007669"/>
    <property type="project" value="UniProtKB-KW"/>
</dbReference>
<keyword evidence="5 16" id="KW-0378">Hydrolase</keyword>
<evidence type="ECO:0000256" key="2">
    <source>
        <dbReference type="ARBA" id="ARBA00005641"/>
    </source>
</evidence>
<dbReference type="SUPFAM" id="SSF51445">
    <property type="entry name" value="(Trans)glycosidases"/>
    <property type="match status" value="1"/>
</dbReference>
<gene>
    <name evidence="18" type="ORF">R1sor_011104</name>
</gene>
<evidence type="ECO:0000256" key="8">
    <source>
        <dbReference type="ARBA" id="ARBA00023136"/>
    </source>
</evidence>
<evidence type="ECO:0000256" key="1">
    <source>
        <dbReference type="ARBA" id="ARBA00004401"/>
    </source>
</evidence>
<evidence type="ECO:0000259" key="17">
    <source>
        <dbReference type="Pfam" id="PF00150"/>
    </source>
</evidence>
<keyword evidence="6" id="KW-0735">Signal-anchor</keyword>
<evidence type="ECO:0000256" key="4">
    <source>
        <dbReference type="ARBA" id="ARBA00022692"/>
    </source>
</evidence>
<sequence length="420" mass="47937">MLFASYGPQKYNESRHAISSVTAEMKGKKLLCLLLVSWWFCLGHAWLPRDTKIRGVNFGGLFIVEPWMMGDEWRSMGCASYASEFDCVKGIGQAAANAAFQKHWATWINATDIAQIKSLGLNTIRIPLGYWIKEDLVWEGEYWPQGGFYYLESLCRHATDAGLYIILDLHAAPGAQKAWEAFTGQMATTPGFYKDYNYERAIQLMEWLTNMAHTNPNFANVGALQLINEPLQNYGIVQSMLHNYYPNAWKRIRAMEDNLGVIPSNRLHIMMMNGLWGSGDPNEGLRGIDLGLSLYDDHHYVKWTASVAANRNAYIQHSCTDDRGGNSPTIVGEWSLSTADEDGPEFDIKRDDAVAWYRRWWAAQVLCYEKQMGWIFWTWKVNWINGHLEWRWGYQQAYEAGVIPQNPQDAHAYGVCNGIS</sequence>
<protein>
    <recommendedName>
        <fullName evidence="14">glucan 1,3-beta-glucosidase</fullName>
        <ecNumber evidence="14">3.2.1.58</ecNumber>
    </recommendedName>
    <alternativeName>
        <fullName evidence="15">Exo-1,3-beta-glucanase D</fullName>
    </alternativeName>
</protein>
<dbReference type="InterPro" id="IPR050386">
    <property type="entry name" value="Glycosyl_hydrolase_5"/>
</dbReference>
<dbReference type="InterPro" id="IPR001547">
    <property type="entry name" value="Glyco_hydro_5"/>
</dbReference>
<dbReference type="GO" id="GO:0005886">
    <property type="term" value="C:plasma membrane"/>
    <property type="evidence" value="ECO:0007669"/>
    <property type="project" value="UniProtKB-SubCell"/>
</dbReference>
<evidence type="ECO:0000256" key="15">
    <source>
        <dbReference type="ARBA" id="ARBA00041260"/>
    </source>
</evidence>
<dbReference type="InterPro" id="IPR017853">
    <property type="entry name" value="GH"/>
</dbReference>
<name>A0ABD3I0A0_9MARC</name>
<evidence type="ECO:0000256" key="10">
    <source>
        <dbReference type="ARBA" id="ARBA00023295"/>
    </source>
</evidence>
<evidence type="ECO:0000256" key="12">
    <source>
        <dbReference type="ARBA" id="ARBA00036824"/>
    </source>
</evidence>
<accession>A0ABD3I0A0</accession>
<comment type="subcellular location">
    <subcellularLocation>
        <location evidence="1">Cell membrane</location>
        <topology evidence="1">Single-pass type II membrane protein</topology>
    </subcellularLocation>
</comment>
<evidence type="ECO:0000256" key="9">
    <source>
        <dbReference type="ARBA" id="ARBA00023180"/>
    </source>
</evidence>
<dbReference type="PANTHER" id="PTHR31297">
    <property type="entry name" value="GLUCAN ENDO-1,6-BETA-GLUCOSIDASE B"/>
    <property type="match status" value="1"/>
</dbReference>
<dbReference type="Proteomes" id="UP001633002">
    <property type="component" value="Unassembled WGS sequence"/>
</dbReference>
<organism evidence="18 19">
    <name type="scientific">Riccia sorocarpa</name>
    <dbReference type="NCBI Taxonomy" id="122646"/>
    <lineage>
        <taxon>Eukaryota</taxon>
        <taxon>Viridiplantae</taxon>
        <taxon>Streptophyta</taxon>
        <taxon>Embryophyta</taxon>
        <taxon>Marchantiophyta</taxon>
        <taxon>Marchantiopsida</taxon>
        <taxon>Marchantiidae</taxon>
        <taxon>Marchantiales</taxon>
        <taxon>Ricciaceae</taxon>
        <taxon>Riccia</taxon>
    </lineage>
</organism>
<evidence type="ECO:0000256" key="7">
    <source>
        <dbReference type="ARBA" id="ARBA00022989"/>
    </source>
</evidence>
<comment type="catalytic activity">
    <reaction evidence="12">
        <text>Successive hydrolysis of beta-D-glucose units from the non-reducing ends of (1-&gt;3)-beta-D-glucans, releasing alpha-glucose.</text>
        <dbReference type="EC" id="3.2.1.58"/>
    </reaction>
</comment>
<keyword evidence="9" id="KW-0325">Glycoprotein</keyword>
<evidence type="ECO:0000313" key="18">
    <source>
        <dbReference type="EMBL" id="KAL3697028.1"/>
    </source>
</evidence>